<organism evidence="1 2">
    <name type="scientific">Pseudidiomarina atlantica</name>
    <dbReference type="NCBI Taxonomy" id="1517416"/>
    <lineage>
        <taxon>Bacteria</taxon>
        <taxon>Pseudomonadati</taxon>
        <taxon>Pseudomonadota</taxon>
        <taxon>Gammaproteobacteria</taxon>
        <taxon>Alteromonadales</taxon>
        <taxon>Idiomarinaceae</taxon>
        <taxon>Pseudidiomarina</taxon>
    </lineage>
</organism>
<dbReference type="Proteomes" id="UP000053718">
    <property type="component" value="Unassembled WGS sequence"/>
</dbReference>
<gene>
    <name evidence="1" type="ORF">IDAT_01890</name>
</gene>
<dbReference type="eggNOG" id="COG3825">
    <property type="taxonomic scope" value="Bacteria"/>
</dbReference>
<evidence type="ECO:0000313" key="2">
    <source>
        <dbReference type="Proteomes" id="UP000053718"/>
    </source>
</evidence>
<protein>
    <submittedName>
        <fullName evidence="1">von Willebrand factor A</fullName>
    </submittedName>
</protein>
<dbReference type="PANTHER" id="PTHR39338">
    <property type="entry name" value="BLL5662 PROTEIN-RELATED"/>
    <property type="match status" value="1"/>
</dbReference>
<dbReference type="Pfam" id="PF05762">
    <property type="entry name" value="VWA_CoxE"/>
    <property type="match status" value="1"/>
</dbReference>
<proteinExistence type="predicted"/>
<evidence type="ECO:0000313" key="1">
    <source>
        <dbReference type="EMBL" id="KFZ29870.1"/>
    </source>
</evidence>
<dbReference type="AlphaFoldDB" id="A0A094IQD5"/>
<sequence length="399" mass="46198">MLIEFFFCLRKHGLKTSITELLDLLAALEQQVVFADIEAFYFLARLTLVKDESQFDRFDRAFAEYFEGVEQVDLASAIPEDWLRRSLQRQLSDEDKAKLQALGGLDELLKAFQERLKEQQERHAGGNKWIGTGGTSPFGAYGFHPEGIRIGQEGSNARRAVKVWDKREFRDLDTEGELNNRTMQLALRKLRKFARTGSAEELDLDETIRATSQKAGLLDLKWRPERHNAVKVLLLFDVGGSMDDFIYECQQLFAAARSEFKHLEFYYFHNCVYEEVWQSNERRFSEKTPTRELINKYGRDYKLIFVGDATMGPYEIAYPGGSVEHWNEEPGQVWMRRLLNHFDNAVWLNPQPLEHWKWHHSIDMMHELMGGRMYPMTLDGISGAITTLLRKSAATAPVS</sequence>
<comment type="caution">
    <text evidence="1">The sequence shown here is derived from an EMBL/GenBank/DDBJ whole genome shotgun (WGS) entry which is preliminary data.</text>
</comment>
<reference evidence="1 2" key="1">
    <citation type="submission" date="2014-06" db="EMBL/GenBank/DDBJ databases">
        <title>Draft genome sequence of Idiomarina sp. MCCC 1A10513.</title>
        <authorList>
            <person name="Du J."/>
            <person name="Lai Q."/>
            <person name="Shao Z."/>
        </authorList>
    </citation>
    <scope>NUCLEOTIDE SEQUENCE [LARGE SCALE GENOMIC DNA]</scope>
    <source>
        <strain evidence="1 2">MCCC 1A10513</strain>
    </source>
</reference>
<dbReference type="RefSeq" id="WP_034729744.1">
    <property type="nucleotide sequence ID" value="NZ_JPIN01000001.1"/>
</dbReference>
<keyword evidence="2" id="KW-1185">Reference proteome</keyword>
<dbReference type="PANTHER" id="PTHR39338:SF7">
    <property type="entry name" value="BLL6692 PROTEIN"/>
    <property type="match status" value="1"/>
</dbReference>
<dbReference type="OrthoDB" id="9764216at2"/>
<dbReference type="EMBL" id="JPIN01000001">
    <property type="protein sequence ID" value="KFZ29870.1"/>
    <property type="molecule type" value="Genomic_DNA"/>
</dbReference>
<accession>A0A094IQD5</accession>
<dbReference type="InterPro" id="IPR008912">
    <property type="entry name" value="Uncharacterised_CoxE"/>
</dbReference>
<dbReference type="STRING" id="1517416.IDAT_01890"/>
<name>A0A094IQD5_9GAMM</name>